<dbReference type="EMBL" id="JACDQQ010002674">
    <property type="protein sequence ID" value="MBA0088782.1"/>
    <property type="molecule type" value="Genomic_DNA"/>
</dbReference>
<name>A0A7V8NWK8_9BACT</name>
<dbReference type="Proteomes" id="UP000567293">
    <property type="component" value="Unassembled WGS sequence"/>
</dbReference>
<accession>A0A7V8NWK8</accession>
<reference evidence="1" key="1">
    <citation type="submission" date="2020-06" db="EMBL/GenBank/DDBJ databases">
        <title>Legume-microbial interactions unlock mineral nutrients during tropical forest succession.</title>
        <authorList>
            <person name="Epihov D.Z."/>
        </authorList>
    </citation>
    <scope>NUCLEOTIDE SEQUENCE [LARGE SCALE GENOMIC DNA]</scope>
    <source>
        <strain evidence="1">Pan2503</strain>
    </source>
</reference>
<feature type="non-terminal residue" evidence="1">
    <location>
        <position position="1"/>
    </location>
</feature>
<gene>
    <name evidence="1" type="ORF">HRJ53_27650</name>
</gene>
<protein>
    <submittedName>
        <fullName evidence="1">Uncharacterized protein</fullName>
    </submittedName>
</protein>
<organism evidence="1 2">
    <name type="scientific">Candidatus Acidiferrum panamense</name>
    <dbReference type="NCBI Taxonomy" id="2741543"/>
    <lineage>
        <taxon>Bacteria</taxon>
        <taxon>Pseudomonadati</taxon>
        <taxon>Acidobacteriota</taxon>
        <taxon>Terriglobia</taxon>
        <taxon>Candidatus Acidiferrales</taxon>
        <taxon>Candidatus Acidiferrum</taxon>
    </lineage>
</organism>
<keyword evidence="2" id="KW-1185">Reference proteome</keyword>
<comment type="caution">
    <text evidence="1">The sequence shown here is derived from an EMBL/GenBank/DDBJ whole genome shotgun (WGS) entry which is preliminary data.</text>
</comment>
<evidence type="ECO:0000313" key="1">
    <source>
        <dbReference type="EMBL" id="MBA0088782.1"/>
    </source>
</evidence>
<sequence>QIFAGEHASAAVTLRNAQQNGASENGHHRVILSERDKSVIEKNRLDARLKAIEIDQKMGELIPREAVNREIDTANQIVVAELRKSLGLELPPRLEGLSAVEIKKKLLAKLDVIFEGLPKKFENAQAITAA</sequence>
<evidence type="ECO:0000313" key="2">
    <source>
        <dbReference type="Proteomes" id="UP000567293"/>
    </source>
</evidence>
<dbReference type="AlphaFoldDB" id="A0A7V8NWK8"/>
<proteinExistence type="predicted"/>